<feature type="transmembrane region" description="Helical" evidence="1">
    <location>
        <begin position="12"/>
        <end position="34"/>
    </location>
</feature>
<keyword evidence="1" id="KW-0472">Membrane</keyword>
<dbReference type="AlphaFoldDB" id="A0A1G7JY87"/>
<evidence type="ECO:0000313" key="3">
    <source>
        <dbReference type="Proteomes" id="UP000199245"/>
    </source>
</evidence>
<name>A0A1G7JY87_9BRAD</name>
<proteinExistence type="predicted"/>
<dbReference type="Proteomes" id="UP000199245">
    <property type="component" value="Unassembled WGS sequence"/>
</dbReference>
<dbReference type="EMBL" id="FMZW01000050">
    <property type="protein sequence ID" value="SDF29529.1"/>
    <property type="molecule type" value="Genomic_DNA"/>
</dbReference>
<accession>A0A1G7JY87</accession>
<evidence type="ECO:0000313" key="2">
    <source>
        <dbReference type="EMBL" id="SDF29529.1"/>
    </source>
</evidence>
<keyword evidence="1" id="KW-1133">Transmembrane helix</keyword>
<sequence>MVLRLAIGPLKSLAIVVALPLGIGLAVQVAVFALSDRDVGGAFGSGLARARIVAGIFGLVITIVIILRRIADVED</sequence>
<dbReference type="RefSeq" id="WP_092089271.1">
    <property type="nucleotide sequence ID" value="NZ_FMZW01000050.1"/>
</dbReference>
<evidence type="ECO:0000256" key="1">
    <source>
        <dbReference type="SAM" id="Phobius"/>
    </source>
</evidence>
<feature type="transmembrane region" description="Helical" evidence="1">
    <location>
        <begin position="46"/>
        <end position="67"/>
    </location>
</feature>
<reference evidence="2 3" key="1">
    <citation type="submission" date="2016-10" db="EMBL/GenBank/DDBJ databases">
        <authorList>
            <person name="de Groot N.N."/>
        </authorList>
    </citation>
    <scope>NUCLEOTIDE SEQUENCE [LARGE SCALE GENOMIC DNA]</scope>
    <source>
        <strain evidence="2 3">R5</strain>
    </source>
</reference>
<protein>
    <submittedName>
        <fullName evidence="2">Uncharacterized protein</fullName>
    </submittedName>
</protein>
<keyword evidence="1" id="KW-0812">Transmembrane</keyword>
<gene>
    <name evidence="2" type="ORF">SAMN05216337_105044</name>
</gene>
<organism evidence="2 3">
    <name type="scientific">Bradyrhizobium brasilense</name>
    <dbReference type="NCBI Taxonomy" id="1419277"/>
    <lineage>
        <taxon>Bacteria</taxon>
        <taxon>Pseudomonadati</taxon>
        <taxon>Pseudomonadota</taxon>
        <taxon>Alphaproteobacteria</taxon>
        <taxon>Hyphomicrobiales</taxon>
        <taxon>Nitrobacteraceae</taxon>
        <taxon>Bradyrhizobium</taxon>
    </lineage>
</organism>